<dbReference type="InterPro" id="IPR002758">
    <property type="entry name" value="Cation_antiport_E"/>
</dbReference>
<evidence type="ECO:0000256" key="6">
    <source>
        <dbReference type="ARBA" id="ARBA00023136"/>
    </source>
</evidence>
<keyword evidence="3" id="KW-1003">Cell membrane</keyword>
<protein>
    <submittedName>
        <fullName evidence="8">Na+/H+ antiporter subunit E</fullName>
    </submittedName>
</protein>
<reference evidence="8" key="1">
    <citation type="submission" date="2021-06" db="EMBL/GenBank/DDBJ databases">
        <title>Paracoccus bacterium XHP0099 sp. nov., isolated from the surface waters of the Yellow Sea.</title>
        <authorList>
            <person name="Xue H."/>
            <person name="Zhang D."/>
        </authorList>
    </citation>
    <scope>NUCLEOTIDE SEQUENCE</scope>
    <source>
        <strain evidence="8">XHP0099</strain>
    </source>
</reference>
<name>A0ABS6AHI2_9RHOB</name>
<dbReference type="RefSeq" id="WP_216032728.1">
    <property type="nucleotide sequence ID" value="NZ_JAHKNG010000010.1"/>
</dbReference>
<evidence type="ECO:0000256" key="5">
    <source>
        <dbReference type="ARBA" id="ARBA00022989"/>
    </source>
</evidence>
<keyword evidence="9" id="KW-1185">Reference proteome</keyword>
<evidence type="ECO:0000256" key="1">
    <source>
        <dbReference type="ARBA" id="ARBA00004651"/>
    </source>
</evidence>
<gene>
    <name evidence="8" type="ORF">KNW02_07935</name>
</gene>
<evidence type="ECO:0000256" key="2">
    <source>
        <dbReference type="ARBA" id="ARBA00006228"/>
    </source>
</evidence>
<accession>A0ABS6AHI2</accession>
<dbReference type="Pfam" id="PF01899">
    <property type="entry name" value="MNHE"/>
    <property type="match status" value="1"/>
</dbReference>
<comment type="similarity">
    <text evidence="2">Belongs to the CPA3 antiporters (TC 2.A.63) subunit E family.</text>
</comment>
<dbReference type="Proteomes" id="UP001166191">
    <property type="component" value="Unassembled WGS sequence"/>
</dbReference>
<comment type="subcellular location">
    <subcellularLocation>
        <location evidence="1">Cell membrane</location>
        <topology evidence="1">Multi-pass membrane protein</topology>
    </subcellularLocation>
</comment>
<keyword evidence="4 7" id="KW-0812">Transmembrane</keyword>
<feature type="transmembrane region" description="Helical" evidence="7">
    <location>
        <begin position="61"/>
        <end position="85"/>
    </location>
</feature>
<evidence type="ECO:0000256" key="7">
    <source>
        <dbReference type="SAM" id="Phobius"/>
    </source>
</evidence>
<evidence type="ECO:0000256" key="3">
    <source>
        <dbReference type="ARBA" id="ARBA00022475"/>
    </source>
</evidence>
<proteinExistence type="inferred from homology"/>
<dbReference type="PANTHER" id="PTHR34584:SF1">
    <property type="entry name" value="NA(+)_H(+) ANTIPORTER SUBUNIT E1"/>
    <property type="match status" value="1"/>
</dbReference>
<comment type="caution">
    <text evidence="8">The sequence shown here is derived from an EMBL/GenBank/DDBJ whole genome shotgun (WGS) entry which is preliminary data.</text>
</comment>
<sequence>MIRRLFPHPYLSALLVVIWMLLVNRFTWGSLVFAVILGTVIPLLTEPYWPDRARLRHPGKIVFYVLLVLHDIIKANVQVALIVLFKPNRKLQPAWITIPLDLHTPEAITVLAGTITLTPGTVSADLSQNGHALLVHCLHAPEPEAVIDEIKTRYEARLKEIFE</sequence>
<evidence type="ECO:0000313" key="9">
    <source>
        <dbReference type="Proteomes" id="UP001166191"/>
    </source>
</evidence>
<dbReference type="EMBL" id="JAHKNG010000010">
    <property type="protein sequence ID" value="MBU3030045.1"/>
    <property type="molecule type" value="Genomic_DNA"/>
</dbReference>
<dbReference type="PANTHER" id="PTHR34584">
    <property type="entry name" value="NA(+)/H(+) ANTIPORTER SUBUNIT E1"/>
    <property type="match status" value="1"/>
</dbReference>
<dbReference type="NCBIfam" id="NF006518">
    <property type="entry name" value="PRK08965.1-2"/>
    <property type="match status" value="1"/>
</dbReference>
<feature type="transmembrane region" description="Helical" evidence="7">
    <location>
        <begin position="12"/>
        <end position="41"/>
    </location>
</feature>
<evidence type="ECO:0000313" key="8">
    <source>
        <dbReference type="EMBL" id="MBU3030045.1"/>
    </source>
</evidence>
<keyword evidence="6 7" id="KW-0472">Membrane</keyword>
<dbReference type="PIRSF" id="PIRSF019239">
    <property type="entry name" value="MrpE"/>
    <property type="match status" value="1"/>
</dbReference>
<organism evidence="8 9">
    <name type="scientific">Paracoccus marinaquae</name>
    <dbReference type="NCBI Taxonomy" id="2841926"/>
    <lineage>
        <taxon>Bacteria</taxon>
        <taxon>Pseudomonadati</taxon>
        <taxon>Pseudomonadota</taxon>
        <taxon>Alphaproteobacteria</taxon>
        <taxon>Rhodobacterales</taxon>
        <taxon>Paracoccaceae</taxon>
        <taxon>Paracoccus</taxon>
    </lineage>
</organism>
<keyword evidence="5 7" id="KW-1133">Transmembrane helix</keyword>
<evidence type="ECO:0000256" key="4">
    <source>
        <dbReference type="ARBA" id="ARBA00022692"/>
    </source>
</evidence>